<feature type="domain" description="tRNA-specific 2-thiouridylase MnmA-like C-terminal" evidence="1">
    <location>
        <begin position="4"/>
        <end position="42"/>
    </location>
</feature>
<evidence type="ECO:0000313" key="2">
    <source>
        <dbReference type="EMBL" id="EJX03919.1"/>
    </source>
</evidence>
<keyword evidence="2" id="KW-0489">Methyltransferase</keyword>
<reference evidence="2" key="1">
    <citation type="journal article" date="2012" name="PLoS ONE">
        <title>Gene sets for utilization of primary and secondary nutrition supplies in the distal gut of endangered iberian lynx.</title>
        <authorList>
            <person name="Alcaide M."/>
            <person name="Messina E."/>
            <person name="Richter M."/>
            <person name="Bargiela R."/>
            <person name="Peplies J."/>
            <person name="Huws S.A."/>
            <person name="Newbold C.J."/>
            <person name="Golyshin P.N."/>
            <person name="Simon M.A."/>
            <person name="Lopez G."/>
            <person name="Yakimov M.M."/>
            <person name="Ferrer M."/>
        </authorList>
    </citation>
    <scope>NUCLEOTIDE SEQUENCE</scope>
</reference>
<dbReference type="InterPro" id="IPR046885">
    <property type="entry name" value="MnmA-like_C"/>
</dbReference>
<proteinExistence type="predicted"/>
<dbReference type="Pfam" id="PF20258">
    <property type="entry name" value="tRNA_Me_trans_C"/>
    <property type="match status" value="1"/>
</dbReference>
<sequence length="43" mass="4660">MVCLQHNGFLQVRLWEPLESIASGQAAAFYDEEGLLLGGGIII</sequence>
<name>J9GAP7_9ZZZZ</name>
<dbReference type="Gene3D" id="2.40.30.10">
    <property type="entry name" value="Translation factors"/>
    <property type="match status" value="1"/>
</dbReference>
<organism evidence="2">
    <name type="scientific">gut metagenome</name>
    <dbReference type="NCBI Taxonomy" id="749906"/>
    <lineage>
        <taxon>unclassified sequences</taxon>
        <taxon>metagenomes</taxon>
        <taxon>organismal metagenomes</taxon>
    </lineage>
</organism>
<accession>J9GAP7</accession>
<comment type="caution">
    <text evidence="2">The sequence shown here is derived from an EMBL/GenBank/DDBJ whole genome shotgun (WGS) entry which is preliminary data.</text>
</comment>
<dbReference type="EC" id="2.8.1.-" evidence="2"/>
<keyword evidence="2" id="KW-0808">Transferase</keyword>
<gene>
    <name evidence="2" type="ORF">EVA_07969</name>
</gene>
<evidence type="ECO:0000259" key="1">
    <source>
        <dbReference type="Pfam" id="PF20258"/>
    </source>
</evidence>
<dbReference type="AlphaFoldDB" id="J9GAP7"/>
<dbReference type="EMBL" id="AMCI01001989">
    <property type="protein sequence ID" value="EJX03919.1"/>
    <property type="molecule type" value="Genomic_DNA"/>
</dbReference>
<dbReference type="GO" id="GO:0008168">
    <property type="term" value="F:methyltransferase activity"/>
    <property type="evidence" value="ECO:0007669"/>
    <property type="project" value="UniProtKB-KW"/>
</dbReference>
<protein>
    <submittedName>
        <fullName evidence="2">tRNA (5-methylaminomethyl-2-thiouridylate)-methyltransferase</fullName>
        <ecNumber evidence="2">2.8.1.-</ecNumber>
    </submittedName>
</protein>
<dbReference type="GO" id="GO:0032259">
    <property type="term" value="P:methylation"/>
    <property type="evidence" value="ECO:0007669"/>
    <property type="project" value="UniProtKB-KW"/>
</dbReference>